<keyword evidence="2" id="KW-1185">Reference proteome</keyword>
<dbReference type="Gene3D" id="3.20.20.80">
    <property type="entry name" value="Glycosidases"/>
    <property type="match status" value="1"/>
</dbReference>
<dbReference type="EMBL" id="BKAU01000004">
    <property type="protein sequence ID" value="GEP97047.1"/>
    <property type="molecule type" value="Genomic_DNA"/>
</dbReference>
<organism evidence="1 2">
    <name type="scientific">Chitinophaga cymbidii</name>
    <dbReference type="NCBI Taxonomy" id="1096750"/>
    <lineage>
        <taxon>Bacteria</taxon>
        <taxon>Pseudomonadati</taxon>
        <taxon>Bacteroidota</taxon>
        <taxon>Chitinophagia</taxon>
        <taxon>Chitinophagales</taxon>
        <taxon>Chitinophagaceae</taxon>
        <taxon>Chitinophaga</taxon>
    </lineage>
</organism>
<evidence type="ECO:0000313" key="1">
    <source>
        <dbReference type="EMBL" id="GEP97047.1"/>
    </source>
</evidence>
<dbReference type="OrthoDB" id="177731at2"/>
<comment type="caution">
    <text evidence="1">The sequence shown here is derived from an EMBL/GenBank/DDBJ whole genome shotgun (WGS) entry which is preliminary data.</text>
</comment>
<reference evidence="1 2" key="1">
    <citation type="submission" date="2019-07" db="EMBL/GenBank/DDBJ databases">
        <title>Whole genome shotgun sequence of Chitinophaga cymbidii NBRC 109752.</title>
        <authorList>
            <person name="Hosoyama A."/>
            <person name="Uohara A."/>
            <person name="Ohji S."/>
            <person name="Ichikawa N."/>
        </authorList>
    </citation>
    <scope>NUCLEOTIDE SEQUENCE [LARGE SCALE GENOMIC DNA]</scope>
    <source>
        <strain evidence="1 2">NBRC 109752</strain>
    </source>
</reference>
<name>A0A512RMX6_9BACT</name>
<evidence type="ECO:0000313" key="2">
    <source>
        <dbReference type="Proteomes" id="UP000321436"/>
    </source>
</evidence>
<gene>
    <name evidence="1" type="ORF">CCY01nite_33070</name>
</gene>
<accession>A0A512RMX6</accession>
<sequence length="475" mass="53941">MKKIVLGLISISTLSFLSCKTPDNKEKTAAGTEDSASNKPLMKDFMGINGHFHFKPALYGQVCRLVRNYHNIDWDVNKPGDSITIPNTINNINWKRDVYGPWKQGGFETDICMQFAKFGGGHDGFIEKWKGQEQWSYNYAKAMAAYYGPSGTEKLATSFEIDNEPGRRVDLPVFRNLFVQMAKGLRDGDPKAKIVTPTVHARTADDYSQDVHSFYADADVLPLYDVLNVHTYATLPKSGNNPNSWNRTWPEDTTAIYQKVVQETIDWRNSTAPGKEVWVTEFGYDACTPGAMQHRKDWWEKLDWQGHTDLQQAQYLVRSFLAFAKMDIERAYLYYYNDDDEASFHAASGLTRKFEPKMSFHAVRQLYETLGNYRFSRIVKEDYGQLYVYEFKHGSDANNIIWVAWSPTGVKSHEKDGYQPREARVTLTDMPGKAVSVKAMSTAAGEAPDAAWEQQGDHSISLTIGEGPAYILLKK</sequence>
<proteinExistence type="predicted"/>
<evidence type="ECO:0008006" key="3">
    <source>
        <dbReference type="Google" id="ProtNLM"/>
    </source>
</evidence>
<dbReference type="Proteomes" id="UP000321436">
    <property type="component" value="Unassembled WGS sequence"/>
</dbReference>
<protein>
    <recommendedName>
        <fullName evidence="3">Asl1-like glycosyl hydrolase catalytic domain-containing protein</fullName>
    </recommendedName>
</protein>
<dbReference type="InterPro" id="IPR017853">
    <property type="entry name" value="GH"/>
</dbReference>
<dbReference type="RefSeq" id="WP_146864253.1">
    <property type="nucleotide sequence ID" value="NZ_BKAU01000004.1"/>
</dbReference>
<dbReference type="PROSITE" id="PS51257">
    <property type="entry name" value="PROKAR_LIPOPROTEIN"/>
    <property type="match status" value="1"/>
</dbReference>
<dbReference type="SUPFAM" id="SSF51445">
    <property type="entry name" value="(Trans)glycosidases"/>
    <property type="match status" value="1"/>
</dbReference>
<dbReference type="AlphaFoldDB" id="A0A512RMX6"/>